<sequence length="229" mass="22997">MHSQQFLAILALALPAFAGSYETLGCYSSVPSLTPQKDFAFVSLGWCEDKCSSGGYRIAALSHGTKCACSNEPPSKSDKLDNDKCNLDCTGFPEDKCGGDDVFSVLSTGEYSSSDSDSDSDSNSNSNSNSNSGSARASSTTTAPTVTGGIVVAPTNIDESNIPTGILTAPASMVSKAASTSIATAKVTSAPGIATTSSSSTPSATPNAADTLRAGPVAGVMLAGLGLLL</sequence>
<evidence type="ECO:0000256" key="3">
    <source>
        <dbReference type="ARBA" id="ARBA00022729"/>
    </source>
</evidence>
<proteinExistence type="predicted"/>
<dbReference type="PROSITE" id="PS51212">
    <property type="entry name" value="WSC"/>
    <property type="match status" value="1"/>
</dbReference>
<dbReference type="AlphaFoldDB" id="A0A9W9P273"/>
<dbReference type="Pfam" id="PF01822">
    <property type="entry name" value="WSC"/>
    <property type="match status" value="1"/>
</dbReference>
<feature type="chain" id="PRO_5040921983" description="WSC domain-containing protein" evidence="8">
    <location>
        <begin position="21"/>
        <end position="229"/>
    </location>
</feature>
<evidence type="ECO:0000256" key="2">
    <source>
        <dbReference type="ARBA" id="ARBA00022692"/>
    </source>
</evidence>
<evidence type="ECO:0000256" key="4">
    <source>
        <dbReference type="ARBA" id="ARBA00022989"/>
    </source>
</evidence>
<organism evidence="10 11">
    <name type="scientific">Penicillium citrinum</name>
    <dbReference type="NCBI Taxonomy" id="5077"/>
    <lineage>
        <taxon>Eukaryota</taxon>
        <taxon>Fungi</taxon>
        <taxon>Dikarya</taxon>
        <taxon>Ascomycota</taxon>
        <taxon>Pezizomycotina</taxon>
        <taxon>Eurotiomycetes</taxon>
        <taxon>Eurotiomycetidae</taxon>
        <taxon>Eurotiales</taxon>
        <taxon>Aspergillaceae</taxon>
        <taxon>Penicillium</taxon>
    </lineage>
</organism>
<dbReference type="InterPro" id="IPR002889">
    <property type="entry name" value="WSC_carb-bd"/>
</dbReference>
<keyword evidence="6" id="KW-0325">Glycoprotein</keyword>
<comment type="subcellular location">
    <subcellularLocation>
        <location evidence="1">Membrane</location>
        <topology evidence="1">Single-pass membrane protein</topology>
    </subcellularLocation>
</comment>
<dbReference type="PANTHER" id="PTHR24269:SF16">
    <property type="entry name" value="PROTEIN SLG1"/>
    <property type="match status" value="1"/>
</dbReference>
<comment type="caution">
    <text evidence="10">The sequence shown here is derived from an EMBL/GenBank/DDBJ whole genome shotgun (WGS) entry which is preliminary data.</text>
</comment>
<dbReference type="RefSeq" id="XP_056501502.1">
    <property type="nucleotide sequence ID" value="XM_056644688.1"/>
</dbReference>
<feature type="region of interest" description="Disordered" evidence="7">
    <location>
        <begin position="108"/>
        <end position="143"/>
    </location>
</feature>
<evidence type="ECO:0000313" key="10">
    <source>
        <dbReference type="EMBL" id="KAJ5234002.1"/>
    </source>
</evidence>
<evidence type="ECO:0000259" key="9">
    <source>
        <dbReference type="PROSITE" id="PS51212"/>
    </source>
</evidence>
<keyword evidence="11" id="KW-1185">Reference proteome</keyword>
<evidence type="ECO:0000313" key="11">
    <source>
        <dbReference type="Proteomes" id="UP001147733"/>
    </source>
</evidence>
<dbReference type="OrthoDB" id="2019572at2759"/>
<feature type="signal peptide" evidence="8">
    <location>
        <begin position="1"/>
        <end position="20"/>
    </location>
</feature>
<dbReference type="Proteomes" id="UP001147733">
    <property type="component" value="Unassembled WGS sequence"/>
</dbReference>
<dbReference type="GO" id="GO:0005886">
    <property type="term" value="C:plasma membrane"/>
    <property type="evidence" value="ECO:0007669"/>
    <property type="project" value="TreeGrafter"/>
</dbReference>
<evidence type="ECO:0000256" key="7">
    <source>
        <dbReference type="SAM" id="MobiDB-lite"/>
    </source>
</evidence>
<keyword evidence="3 8" id="KW-0732">Signal</keyword>
<evidence type="ECO:0000256" key="1">
    <source>
        <dbReference type="ARBA" id="ARBA00004167"/>
    </source>
</evidence>
<dbReference type="SMART" id="SM00321">
    <property type="entry name" value="WSC"/>
    <property type="match status" value="1"/>
</dbReference>
<keyword evidence="2" id="KW-0812">Transmembrane</keyword>
<name>A0A9W9P273_PENCI</name>
<evidence type="ECO:0000256" key="6">
    <source>
        <dbReference type="ARBA" id="ARBA00023180"/>
    </source>
</evidence>
<dbReference type="GeneID" id="81383855"/>
<keyword evidence="4" id="KW-1133">Transmembrane helix</keyword>
<dbReference type="EMBL" id="JAPQKT010000004">
    <property type="protein sequence ID" value="KAJ5234002.1"/>
    <property type="molecule type" value="Genomic_DNA"/>
</dbReference>
<feature type="region of interest" description="Disordered" evidence="7">
    <location>
        <begin position="188"/>
        <end position="209"/>
    </location>
</feature>
<reference evidence="10" key="1">
    <citation type="submission" date="2022-11" db="EMBL/GenBank/DDBJ databases">
        <authorList>
            <person name="Petersen C."/>
        </authorList>
    </citation>
    <scope>NUCLEOTIDE SEQUENCE</scope>
    <source>
        <strain evidence="10">IBT 23319</strain>
    </source>
</reference>
<dbReference type="InterPro" id="IPR051836">
    <property type="entry name" value="Kremen_rcpt"/>
</dbReference>
<protein>
    <recommendedName>
        <fullName evidence="9">WSC domain-containing protein</fullName>
    </recommendedName>
</protein>
<reference evidence="10" key="2">
    <citation type="journal article" date="2023" name="IMA Fungus">
        <title>Comparative genomic study of the Penicillium genus elucidates a diverse pangenome and 15 lateral gene transfer events.</title>
        <authorList>
            <person name="Petersen C."/>
            <person name="Sorensen T."/>
            <person name="Nielsen M.R."/>
            <person name="Sondergaard T.E."/>
            <person name="Sorensen J.L."/>
            <person name="Fitzpatrick D.A."/>
            <person name="Frisvad J.C."/>
            <person name="Nielsen K.L."/>
        </authorList>
    </citation>
    <scope>NUCLEOTIDE SEQUENCE</scope>
    <source>
        <strain evidence="10">IBT 23319</strain>
    </source>
</reference>
<evidence type="ECO:0000256" key="8">
    <source>
        <dbReference type="SAM" id="SignalP"/>
    </source>
</evidence>
<accession>A0A9W9P273</accession>
<keyword evidence="5" id="KW-0472">Membrane</keyword>
<dbReference type="PANTHER" id="PTHR24269">
    <property type="entry name" value="KREMEN PROTEIN"/>
    <property type="match status" value="1"/>
</dbReference>
<evidence type="ECO:0000256" key="5">
    <source>
        <dbReference type="ARBA" id="ARBA00023136"/>
    </source>
</evidence>
<gene>
    <name evidence="10" type="ORF">N7469_005768</name>
</gene>
<feature type="compositionally biased region" description="Low complexity" evidence="7">
    <location>
        <begin position="121"/>
        <end position="143"/>
    </location>
</feature>
<feature type="domain" description="WSC" evidence="9">
    <location>
        <begin position="20"/>
        <end position="109"/>
    </location>
</feature>